<feature type="signal peptide" evidence="1">
    <location>
        <begin position="1"/>
        <end position="20"/>
    </location>
</feature>
<organism evidence="2 3">
    <name type="scientific">Bursaphelenchus okinawaensis</name>
    <dbReference type="NCBI Taxonomy" id="465554"/>
    <lineage>
        <taxon>Eukaryota</taxon>
        <taxon>Metazoa</taxon>
        <taxon>Ecdysozoa</taxon>
        <taxon>Nematoda</taxon>
        <taxon>Chromadorea</taxon>
        <taxon>Rhabditida</taxon>
        <taxon>Tylenchina</taxon>
        <taxon>Tylenchomorpha</taxon>
        <taxon>Aphelenchoidea</taxon>
        <taxon>Aphelenchoididae</taxon>
        <taxon>Bursaphelenchus</taxon>
    </lineage>
</organism>
<keyword evidence="3" id="KW-1185">Reference proteome</keyword>
<evidence type="ECO:0000313" key="3">
    <source>
        <dbReference type="Proteomes" id="UP000614601"/>
    </source>
</evidence>
<proteinExistence type="predicted"/>
<keyword evidence="1" id="KW-0732">Signal</keyword>
<evidence type="ECO:0000313" key="2">
    <source>
        <dbReference type="EMBL" id="CAD5223899.1"/>
    </source>
</evidence>
<dbReference type="AlphaFoldDB" id="A0A811L8D6"/>
<evidence type="ECO:0008006" key="4">
    <source>
        <dbReference type="Google" id="ProtNLM"/>
    </source>
</evidence>
<dbReference type="Proteomes" id="UP000783686">
    <property type="component" value="Unassembled WGS sequence"/>
</dbReference>
<dbReference type="EMBL" id="CAJFDH010000005">
    <property type="protein sequence ID" value="CAD5223899.1"/>
    <property type="molecule type" value="Genomic_DNA"/>
</dbReference>
<protein>
    <recommendedName>
        <fullName evidence="4">Nerve growth factor-related domain-containing protein</fullName>
    </recommendedName>
</protein>
<gene>
    <name evidence="2" type="ORF">BOKJ2_LOCUS10669</name>
</gene>
<dbReference type="Proteomes" id="UP000614601">
    <property type="component" value="Unassembled WGS sequence"/>
</dbReference>
<comment type="caution">
    <text evidence="2">The sequence shown here is derived from an EMBL/GenBank/DDBJ whole genome shotgun (WGS) entry which is preliminary data.</text>
</comment>
<evidence type="ECO:0000256" key="1">
    <source>
        <dbReference type="SAM" id="SignalP"/>
    </source>
</evidence>
<reference evidence="2" key="1">
    <citation type="submission" date="2020-09" db="EMBL/GenBank/DDBJ databases">
        <authorList>
            <person name="Kikuchi T."/>
        </authorList>
    </citation>
    <scope>NUCLEOTIDE SEQUENCE</scope>
    <source>
        <strain evidence="2">SH1</strain>
    </source>
</reference>
<dbReference type="EMBL" id="CAJFCW020000005">
    <property type="protein sequence ID" value="CAG9119093.1"/>
    <property type="molecule type" value="Genomic_DNA"/>
</dbReference>
<feature type="chain" id="PRO_5036221316" description="Nerve growth factor-related domain-containing protein" evidence="1">
    <location>
        <begin position="21"/>
        <end position="151"/>
    </location>
</feature>
<sequence>MNSLLLTCILLASASYLAAADGLTDDDLISIVNKIQVEGFYSQSMNMTVARRKPCVEVAARNVDIKQAYGKYSKTFVDVDPAQRFDVNYCSTLENVGSCADDSTCATVFTWQKVRVRPAGARRVQWVGEEVLLPTSCMCVMGNSDVPIIIL</sequence>
<accession>A0A811L8D6</accession>
<name>A0A811L8D6_9BILA</name>
<dbReference type="OrthoDB" id="5825340at2759"/>